<protein>
    <submittedName>
        <fullName evidence="2">DNA N6-methyl adenine demethylase</fullName>
    </submittedName>
</protein>
<evidence type="ECO:0000256" key="1">
    <source>
        <dbReference type="SAM" id="Phobius"/>
    </source>
</evidence>
<dbReference type="Proteomes" id="UP000478052">
    <property type="component" value="Unassembled WGS sequence"/>
</dbReference>
<dbReference type="AlphaFoldDB" id="A0A6G0ZQX6"/>
<evidence type="ECO:0000313" key="2">
    <source>
        <dbReference type="EMBL" id="KAF0773593.1"/>
    </source>
</evidence>
<reference evidence="2 3" key="1">
    <citation type="submission" date="2019-08" db="EMBL/GenBank/DDBJ databases">
        <title>Whole genome of Aphis craccivora.</title>
        <authorList>
            <person name="Voronova N.V."/>
            <person name="Shulinski R.S."/>
            <person name="Bandarenka Y.V."/>
            <person name="Zhorov D.G."/>
            <person name="Warner D."/>
        </authorList>
    </citation>
    <scope>NUCLEOTIDE SEQUENCE [LARGE SCALE GENOMIC DNA]</scope>
    <source>
        <strain evidence="2">180601</strain>
        <tissue evidence="2">Whole Body</tissue>
    </source>
</reference>
<dbReference type="GO" id="GO:0008168">
    <property type="term" value="F:methyltransferase activity"/>
    <property type="evidence" value="ECO:0007669"/>
    <property type="project" value="UniProtKB-KW"/>
</dbReference>
<keyword evidence="2" id="KW-0489">Methyltransferase</keyword>
<dbReference type="EMBL" id="VUJU01000047">
    <property type="protein sequence ID" value="KAF0773593.1"/>
    <property type="molecule type" value="Genomic_DNA"/>
</dbReference>
<keyword evidence="1" id="KW-0812">Transmembrane</keyword>
<gene>
    <name evidence="2" type="ORF">FWK35_00000168</name>
</gene>
<keyword evidence="3" id="KW-1185">Reference proteome</keyword>
<keyword evidence="2" id="KW-0808">Transferase</keyword>
<keyword evidence="1" id="KW-1133">Transmembrane helix</keyword>
<keyword evidence="1" id="KW-0472">Membrane</keyword>
<evidence type="ECO:0000313" key="3">
    <source>
        <dbReference type="Proteomes" id="UP000478052"/>
    </source>
</evidence>
<proteinExistence type="predicted"/>
<name>A0A6G0ZQX6_APHCR</name>
<dbReference type="GO" id="GO:0032259">
    <property type="term" value="P:methylation"/>
    <property type="evidence" value="ECO:0007669"/>
    <property type="project" value="UniProtKB-KW"/>
</dbReference>
<comment type="caution">
    <text evidence="2">The sequence shown here is derived from an EMBL/GenBank/DDBJ whole genome shotgun (WGS) entry which is preliminary data.</text>
</comment>
<accession>A0A6G0ZQX6</accession>
<organism evidence="2 3">
    <name type="scientific">Aphis craccivora</name>
    <name type="common">Cowpea aphid</name>
    <dbReference type="NCBI Taxonomy" id="307492"/>
    <lineage>
        <taxon>Eukaryota</taxon>
        <taxon>Metazoa</taxon>
        <taxon>Ecdysozoa</taxon>
        <taxon>Arthropoda</taxon>
        <taxon>Hexapoda</taxon>
        <taxon>Insecta</taxon>
        <taxon>Pterygota</taxon>
        <taxon>Neoptera</taxon>
        <taxon>Paraneoptera</taxon>
        <taxon>Hemiptera</taxon>
        <taxon>Sternorrhyncha</taxon>
        <taxon>Aphidomorpha</taxon>
        <taxon>Aphidoidea</taxon>
        <taxon>Aphididae</taxon>
        <taxon>Aphidini</taxon>
        <taxon>Aphis</taxon>
        <taxon>Aphis</taxon>
    </lineage>
</organism>
<feature type="transmembrane region" description="Helical" evidence="1">
    <location>
        <begin position="53"/>
        <end position="77"/>
    </location>
</feature>
<sequence>MIVNNLINENSFYRNLQFYYISDRFMSNHLLYLTNESYPRGENRRGRGKGSRALIFTFLLYTSNSGFSSMVSGLSLIRHLYG</sequence>